<protein>
    <submittedName>
        <fullName evidence="6">Uncharacterized protein C20orf194 homolog isoform X1</fullName>
    </submittedName>
</protein>
<feature type="domain" description="DAAF9 pita-bread-like" evidence="3">
    <location>
        <begin position="197"/>
        <end position="475"/>
    </location>
</feature>
<dbReference type="Proteomes" id="UP000515154">
    <property type="component" value="Linkage group LG14"/>
</dbReference>
<dbReference type="InterPro" id="IPR040342">
    <property type="entry name" value="DNAAF9"/>
</dbReference>
<reference evidence="6" key="1">
    <citation type="submission" date="2025-08" db="UniProtKB">
        <authorList>
            <consortium name="RefSeq"/>
        </authorList>
    </citation>
    <scope>IDENTIFICATION</scope>
</reference>
<keyword evidence="5" id="KW-1185">Reference proteome</keyword>
<dbReference type="InterPro" id="IPR056498">
    <property type="entry name" value="DAAF9_N"/>
</dbReference>
<evidence type="ECO:0000259" key="2">
    <source>
        <dbReference type="Pfam" id="PF23319"/>
    </source>
</evidence>
<dbReference type="InterPro" id="IPR058844">
    <property type="entry name" value="PB_DAAF9"/>
</dbReference>
<dbReference type="Pfam" id="PF25204">
    <property type="entry name" value="DAAF9_2"/>
    <property type="match status" value="1"/>
</dbReference>
<dbReference type="RefSeq" id="XP_029645213.1">
    <property type="nucleotide sequence ID" value="XM_029789353.2"/>
</dbReference>
<dbReference type="KEGG" id="osn:115219220"/>
<dbReference type="Pfam" id="PF23319">
    <property type="entry name" value="CobW_C_DAAF9"/>
    <property type="match status" value="1"/>
</dbReference>
<feature type="domain" description="DAAF9 CobW C-like" evidence="2">
    <location>
        <begin position="957"/>
        <end position="1022"/>
    </location>
</feature>
<evidence type="ECO:0000313" key="5">
    <source>
        <dbReference type="Proteomes" id="UP000515154"/>
    </source>
</evidence>
<evidence type="ECO:0000259" key="3">
    <source>
        <dbReference type="Pfam" id="PF25203"/>
    </source>
</evidence>
<accession>A0A6P7T358</accession>
<feature type="domain" description="DAAF9" evidence="4">
    <location>
        <begin position="729"/>
        <end position="939"/>
    </location>
</feature>
<dbReference type="CDD" id="cd22936">
    <property type="entry name" value="shulin_C20orf194-like"/>
    <property type="match status" value="1"/>
</dbReference>
<dbReference type="AlphaFoldDB" id="A0A6P7T358"/>
<evidence type="ECO:0000259" key="1">
    <source>
        <dbReference type="Pfam" id="PF23281"/>
    </source>
</evidence>
<evidence type="ECO:0000259" key="4">
    <source>
        <dbReference type="Pfam" id="PF25204"/>
    </source>
</evidence>
<evidence type="ECO:0000313" key="6">
    <source>
        <dbReference type="RefSeq" id="XP_029645213.1"/>
    </source>
</evidence>
<sequence length="1156" mass="131346">MDPIPFVSCSRLRQVQQLLGGELDAVLCITGIDSLYNKGCHQLSKYLFFDAFDQKQTDSKRFPDELIDDVILLIKRNCVHIYCNPFNCDIILPYANSWHNLCLHCLDSDQFQDTDKAEDFKINSFIAMVTGCRCIGVCYSATEEPETFHFMDIEKWPLVQAFANESYQSQGFFTMLYQVKDISEMVQPLFCVIDWTYLENIITKHLPSFEHQWSVMIQSTAHAIQSGRGEITESGIREPLETYYKHACLNTQYQQQYSDSRHQPFVFIGSNASKDHILNPQPSLKKSSPLSYDITASSPVLVVCQEVSAKVPLRCCRTYFIDEFHLTDNSESDDAKNKFRLMQILYLTLVEAVLQAINVYKESASVQQAKNTALNVIKESSVLFKSDVLGNHLRISKNIEFVLEDINTKSSQKNPFVDKDGQCRHRSTIKWIQMSIWNIPDCGGQNSSSACSLTFGETFLVSALLFSDDNSLTTKSTEVQVLTAQIPRYHCWTNVPIQDNISHIGDCLKLTDMLGDAVCDSNTIELVDADTVWDVVRTGHLFVQQHGLVVHLTGQNPVIVPNSGITSLDIYYEDSSSSAVVVLLNLTATSCLHKLLVPSLNDRRTLILLFQPKTKANKILFAKLLPHWKNGTIPLVYLKQLPSHIAKLCNSRLTSSLEVAANQKMVWTLDQASDHLHGLDIFLHHLLVSNSHIQQPIVTDLGRILLTGSSPLPTTTTTGTEDNKHTVVVTILAGIRGSYKESFCKVFTGLAKDYNSWIIFQQPIRNAEEFDAKKLQQQLSCSLQNQSQQIRRSASGGRKSMRIIVVVPGYTEIIDVVRAVHSHPDRHIAAQMDIGAVTVCVNPDNSFLENRFMFPTLWNQCLEGWINNILFIASKKSEKNLHLIKKIEQLVKKKNHQVNILTVFDGQLNMSSDIDLILSENSFNTDELIRSRHLITPNWMDPQTSKTQYSAAVPVVDVKLVFDKELDKTLFIQRLTGLKEQLAGYPFHGNVYHVRGQVQFLKEKSMCELQYITLSNQLIIDKVTLQPQPPGQKLQSQQKSFLVFSGCYLNKDELKIWLKTCLKKIGSQKPFLDRHQLSNKLVRLIQKRHSVDQLPPGWFFNGQSYVSLTGERSPNHPNLDQFLDHYTATKNSEITNYNKKIDKQNQENILQFFEED</sequence>
<gene>
    <name evidence="6" type="primary">LOC115219220</name>
</gene>
<feature type="domain" description="DAAF9 N-terminal" evidence="1">
    <location>
        <begin position="5"/>
        <end position="188"/>
    </location>
</feature>
<dbReference type="Pfam" id="PF25203">
    <property type="entry name" value="PB_DAAF9"/>
    <property type="match status" value="1"/>
</dbReference>
<dbReference type="PANTHER" id="PTHR33664:SF1">
    <property type="entry name" value="DYNEIN AXONEMAL ASSEMBLY FACTOR 9"/>
    <property type="match status" value="1"/>
</dbReference>
<organism evidence="5 6">
    <name type="scientific">Octopus sinensis</name>
    <name type="common">East Asian common octopus</name>
    <dbReference type="NCBI Taxonomy" id="2607531"/>
    <lineage>
        <taxon>Eukaryota</taxon>
        <taxon>Metazoa</taxon>
        <taxon>Spiralia</taxon>
        <taxon>Lophotrochozoa</taxon>
        <taxon>Mollusca</taxon>
        <taxon>Cephalopoda</taxon>
        <taxon>Coleoidea</taxon>
        <taxon>Octopodiformes</taxon>
        <taxon>Octopoda</taxon>
        <taxon>Incirrata</taxon>
        <taxon>Octopodidae</taxon>
        <taxon>Octopus</taxon>
    </lineage>
</organism>
<dbReference type="Pfam" id="PF23281">
    <property type="entry name" value="DAAF9_N"/>
    <property type="match status" value="1"/>
</dbReference>
<dbReference type="PANTHER" id="PTHR33664">
    <property type="entry name" value="RCG26366"/>
    <property type="match status" value="1"/>
</dbReference>
<dbReference type="InterPro" id="IPR056414">
    <property type="entry name" value="DAAF9_CobW_C"/>
</dbReference>
<proteinExistence type="predicted"/>
<name>A0A6P7T358_9MOLL</name>
<dbReference type="InterPro" id="IPR057478">
    <property type="entry name" value="DAAF9_2"/>
</dbReference>